<keyword evidence="4" id="KW-1185">Reference proteome</keyword>
<name>A0A2L2X9E3_9FIRM</name>
<feature type="domain" description="ABC-type glycine betaine transport system substrate-binding" evidence="2">
    <location>
        <begin position="38"/>
        <end position="300"/>
    </location>
</feature>
<dbReference type="GO" id="GO:0022857">
    <property type="term" value="F:transmembrane transporter activity"/>
    <property type="evidence" value="ECO:0007669"/>
    <property type="project" value="InterPro"/>
</dbReference>
<dbReference type="Gene3D" id="3.40.190.120">
    <property type="entry name" value="Osmoprotection protein (prox), domain 2"/>
    <property type="match status" value="1"/>
</dbReference>
<dbReference type="CDD" id="cd13528">
    <property type="entry name" value="PBP2_osmoprotectants"/>
    <property type="match status" value="1"/>
</dbReference>
<sequence>MKGLFIIRKIILPVLLLSMALVFAGCGGDNSPAGSKGKVVVGSKNFNENIILGEMLTQLIEAKTDLTVEHKPNLGGTMVCFNALKKGDLDLYPDYTGTGLMAILKRPVETDPDKVYNLVQEEYNKQFDLKWMKPFGFNNTYAIAVRQETAEKYNLQKTSDLAALSGDMLFGGEQEFFNRQDGYDGLIKAYGLKFKDTKSFETALKYQAAAQKKIDVTDAFSTDGELITYNLKILEDDKNFFPPYFCTAVVRNDTLKKYPELEETINLLEGKISDEEMQQLNYQVAEKKREAKDVVVEFLQDKGII</sequence>
<reference evidence="4" key="1">
    <citation type="submission" date="2018-02" db="EMBL/GenBank/DDBJ databases">
        <title>Genome sequence of Desulfocucumis palustris strain NAW-5.</title>
        <authorList>
            <person name="Watanabe M."/>
            <person name="Kojima H."/>
            <person name="Fukui M."/>
        </authorList>
    </citation>
    <scope>NUCLEOTIDE SEQUENCE [LARGE SCALE GENOMIC DNA]</scope>
    <source>
        <strain evidence="4">NAW-5</strain>
    </source>
</reference>
<comment type="caution">
    <text evidence="3">The sequence shown here is derived from an EMBL/GenBank/DDBJ whole genome shotgun (WGS) entry which is preliminary data.</text>
</comment>
<evidence type="ECO:0000259" key="2">
    <source>
        <dbReference type="Pfam" id="PF04069"/>
    </source>
</evidence>
<accession>A0A2L2X9E3</accession>
<dbReference type="Gene3D" id="3.40.190.10">
    <property type="entry name" value="Periplasmic binding protein-like II"/>
    <property type="match status" value="1"/>
</dbReference>
<evidence type="ECO:0000313" key="4">
    <source>
        <dbReference type="Proteomes" id="UP000239549"/>
    </source>
</evidence>
<gene>
    <name evidence="3" type="ORF">DCCM_0750</name>
</gene>
<dbReference type="AlphaFoldDB" id="A0A2L2X9E3"/>
<dbReference type="EMBL" id="BFAV01000042">
    <property type="protein sequence ID" value="GBF32554.1"/>
    <property type="molecule type" value="Genomic_DNA"/>
</dbReference>
<organism evidence="3 4">
    <name type="scientific">Desulfocucumis palustris</name>
    <dbReference type="NCBI Taxonomy" id="1898651"/>
    <lineage>
        <taxon>Bacteria</taxon>
        <taxon>Bacillati</taxon>
        <taxon>Bacillota</taxon>
        <taxon>Clostridia</taxon>
        <taxon>Eubacteriales</taxon>
        <taxon>Desulfocucumaceae</taxon>
        <taxon>Desulfocucumis</taxon>
    </lineage>
</organism>
<dbReference type="GO" id="GO:0043190">
    <property type="term" value="C:ATP-binding cassette (ABC) transporter complex"/>
    <property type="evidence" value="ECO:0007669"/>
    <property type="project" value="InterPro"/>
</dbReference>
<dbReference type="PROSITE" id="PS51257">
    <property type="entry name" value="PROKAR_LIPOPROTEIN"/>
    <property type="match status" value="1"/>
</dbReference>
<dbReference type="InterPro" id="IPR007210">
    <property type="entry name" value="ABC_Gly_betaine_transp_sub-bd"/>
</dbReference>
<proteinExistence type="predicted"/>
<feature type="chain" id="PRO_5039662288" evidence="1">
    <location>
        <begin position="25"/>
        <end position="305"/>
    </location>
</feature>
<feature type="signal peptide" evidence="1">
    <location>
        <begin position="1"/>
        <end position="24"/>
    </location>
</feature>
<protein>
    <submittedName>
        <fullName evidence="3">L-proline glycine betaine binding ABC transporter protein ProX</fullName>
    </submittedName>
</protein>
<evidence type="ECO:0000313" key="3">
    <source>
        <dbReference type="EMBL" id="GBF32554.1"/>
    </source>
</evidence>
<dbReference type="SUPFAM" id="SSF53850">
    <property type="entry name" value="Periplasmic binding protein-like II"/>
    <property type="match status" value="1"/>
</dbReference>
<keyword evidence="1" id="KW-0732">Signal</keyword>
<evidence type="ECO:0000256" key="1">
    <source>
        <dbReference type="SAM" id="SignalP"/>
    </source>
</evidence>
<dbReference type="Pfam" id="PF04069">
    <property type="entry name" value="OpuAC"/>
    <property type="match status" value="1"/>
</dbReference>
<dbReference type="Proteomes" id="UP000239549">
    <property type="component" value="Unassembled WGS sequence"/>
</dbReference>